<keyword evidence="3 7" id="KW-0812">Transmembrane</keyword>
<dbReference type="InParanoid" id="A0A6P8IV67"/>
<dbReference type="PANTHER" id="PTHR16172:SF2">
    <property type="entry name" value="MAJOR FACILITATOR SUPERFAMILY DOMAIN-CONTAINING PROTEIN 6"/>
    <property type="match status" value="1"/>
</dbReference>
<sequence>MASNKESDEEKVQLESDHEEDGRDEKHTNQCCSGCLEKINKKRLVSKMFYFFYFSAFGSLWPYLALYFKQLFISPRQLGILVAIRSFLQFVFTPIWGAFADKYQKSKFVLLVGLSFWLLTTFSIALIPSLEKPSACYSLNSIAFITNNTRNISVMSSLETEKSHGHDDDSTWIGSIVPWGLGFFRSYEPEKSVIFKELSFPNFKSHKTPEPVADSSKLFVGLLVITIIGVMFSSPTQCLADTATIQLLGKDTHEYGKQALWGSVGYGCTAFIVGASISGQKRMNPCSKEMNINYIPCFYVYTVYMFCALCVATRFQYQASSGEGKCKPSLLDSLKVLKQFDYAFFLFVVFFCGTATGFIQTFLFWHLRELGGEQILFSLITITNSTAEVVSYMFSDRFLCHIGHFRVIYLGLVCYSLRFFYYSYCSQPWLFLPIELIQGVTTAAIWSSFVSYVGSIPGMATTLQGLVSGFYTGLGYATGGFVGGLMVHVFGSSTSFLVFGEMSLIVLFMFIIVNNIRTSKHEIAITALNQSKNFVSERHDRKTNGPQEDMENQKSE</sequence>
<name>A0A6P8IV67_ACTTE</name>
<evidence type="ECO:0000313" key="9">
    <source>
        <dbReference type="Proteomes" id="UP000515163"/>
    </source>
</evidence>
<dbReference type="Proteomes" id="UP000515163">
    <property type="component" value="Unplaced"/>
</dbReference>
<evidence type="ECO:0000256" key="1">
    <source>
        <dbReference type="ARBA" id="ARBA00004141"/>
    </source>
</evidence>
<feature type="transmembrane region" description="Helical" evidence="7">
    <location>
        <begin position="298"/>
        <end position="317"/>
    </location>
</feature>
<dbReference type="GeneID" id="116304443"/>
<keyword evidence="5 7" id="KW-0472">Membrane</keyword>
<dbReference type="Pfam" id="PF12832">
    <property type="entry name" value="MFS_1_like"/>
    <property type="match status" value="1"/>
</dbReference>
<evidence type="ECO:0000256" key="6">
    <source>
        <dbReference type="SAM" id="MobiDB-lite"/>
    </source>
</evidence>
<feature type="transmembrane region" description="Helical" evidence="7">
    <location>
        <begin position="48"/>
        <end position="66"/>
    </location>
</feature>
<feature type="transmembrane region" description="Helical" evidence="7">
    <location>
        <begin position="218"/>
        <end position="239"/>
    </location>
</feature>
<evidence type="ECO:0000313" key="10">
    <source>
        <dbReference type="RefSeq" id="XP_031570038.1"/>
    </source>
</evidence>
<dbReference type="AlphaFoldDB" id="A0A6P8IV67"/>
<keyword evidence="9" id="KW-1185">Reference proteome</keyword>
<proteinExistence type="inferred from homology"/>
<organism evidence="9 10">
    <name type="scientific">Actinia tenebrosa</name>
    <name type="common">Australian red waratah sea anemone</name>
    <dbReference type="NCBI Taxonomy" id="6105"/>
    <lineage>
        <taxon>Eukaryota</taxon>
        <taxon>Metazoa</taxon>
        <taxon>Cnidaria</taxon>
        <taxon>Anthozoa</taxon>
        <taxon>Hexacorallia</taxon>
        <taxon>Actiniaria</taxon>
        <taxon>Actiniidae</taxon>
        <taxon>Actinia</taxon>
    </lineage>
</organism>
<evidence type="ECO:0000256" key="4">
    <source>
        <dbReference type="ARBA" id="ARBA00022989"/>
    </source>
</evidence>
<dbReference type="KEGG" id="aten:116304443"/>
<dbReference type="GO" id="GO:0016020">
    <property type="term" value="C:membrane"/>
    <property type="evidence" value="ECO:0007669"/>
    <property type="project" value="UniProtKB-SubCell"/>
</dbReference>
<feature type="domain" description="Major facilitator superfamily associated" evidence="8">
    <location>
        <begin position="47"/>
        <end position="497"/>
    </location>
</feature>
<evidence type="ECO:0000256" key="2">
    <source>
        <dbReference type="ARBA" id="ARBA00005241"/>
    </source>
</evidence>
<dbReference type="PANTHER" id="PTHR16172">
    <property type="entry name" value="MAJOR FACILITATOR SUPERFAMILY DOMAIN-CONTAINING PROTEIN 6-LIKE"/>
    <property type="match status" value="1"/>
</dbReference>
<protein>
    <submittedName>
        <fullName evidence="10">Major facilitator superfamily domain-containing protein 6-like</fullName>
    </submittedName>
</protein>
<dbReference type="Gene3D" id="1.20.1250.20">
    <property type="entry name" value="MFS general substrate transporter like domains"/>
    <property type="match status" value="2"/>
</dbReference>
<feature type="transmembrane region" description="Helical" evidence="7">
    <location>
        <begin position="436"/>
        <end position="454"/>
    </location>
</feature>
<dbReference type="InterPro" id="IPR051717">
    <property type="entry name" value="MFS_MFSD6"/>
</dbReference>
<evidence type="ECO:0000256" key="3">
    <source>
        <dbReference type="ARBA" id="ARBA00022692"/>
    </source>
</evidence>
<comment type="subcellular location">
    <subcellularLocation>
        <location evidence="1">Membrane</location>
        <topology evidence="1">Multi-pass membrane protein</topology>
    </subcellularLocation>
</comment>
<feature type="transmembrane region" description="Helical" evidence="7">
    <location>
        <begin position="407"/>
        <end position="424"/>
    </location>
</feature>
<feature type="transmembrane region" description="Helical" evidence="7">
    <location>
        <begin position="259"/>
        <end position="278"/>
    </location>
</feature>
<dbReference type="RefSeq" id="XP_031570038.1">
    <property type="nucleotide sequence ID" value="XM_031714178.1"/>
</dbReference>
<feature type="transmembrane region" description="Helical" evidence="7">
    <location>
        <begin position="342"/>
        <end position="363"/>
    </location>
</feature>
<feature type="transmembrane region" description="Helical" evidence="7">
    <location>
        <begin position="466"/>
        <end position="490"/>
    </location>
</feature>
<gene>
    <name evidence="10" type="primary">LOC116304443</name>
</gene>
<feature type="transmembrane region" description="Helical" evidence="7">
    <location>
        <begin position="78"/>
        <end position="96"/>
    </location>
</feature>
<feature type="transmembrane region" description="Helical" evidence="7">
    <location>
        <begin position="496"/>
        <end position="513"/>
    </location>
</feature>
<reference evidence="10" key="1">
    <citation type="submission" date="2025-08" db="UniProtKB">
        <authorList>
            <consortium name="RefSeq"/>
        </authorList>
    </citation>
    <scope>IDENTIFICATION</scope>
    <source>
        <tissue evidence="10">Tentacle</tissue>
    </source>
</reference>
<feature type="compositionally biased region" description="Basic and acidic residues" evidence="6">
    <location>
        <begin position="1"/>
        <end position="28"/>
    </location>
</feature>
<feature type="region of interest" description="Disordered" evidence="6">
    <location>
        <begin position="1"/>
        <end position="29"/>
    </location>
</feature>
<accession>A0A6P8IV67</accession>
<keyword evidence="4 7" id="KW-1133">Transmembrane helix</keyword>
<evidence type="ECO:0000259" key="8">
    <source>
        <dbReference type="Pfam" id="PF12832"/>
    </source>
</evidence>
<feature type="region of interest" description="Disordered" evidence="6">
    <location>
        <begin position="536"/>
        <end position="556"/>
    </location>
</feature>
<evidence type="ECO:0000256" key="7">
    <source>
        <dbReference type="SAM" id="Phobius"/>
    </source>
</evidence>
<feature type="transmembrane region" description="Helical" evidence="7">
    <location>
        <begin position="375"/>
        <end position="395"/>
    </location>
</feature>
<feature type="transmembrane region" description="Helical" evidence="7">
    <location>
        <begin position="108"/>
        <end position="130"/>
    </location>
</feature>
<dbReference type="InterPro" id="IPR036259">
    <property type="entry name" value="MFS_trans_sf"/>
</dbReference>
<dbReference type="InterPro" id="IPR024989">
    <property type="entry name" value="MFS_assoc_dom"/>
</dbReference>
<comment type="similarity">
    <text evidence="2">Belongs to the major facilitator superfamily. MFSD6 family.</text>
</comment>
<dbReference type="CDD" id="cd17335">
    <property type="entry name" value="MFS_MFSD6"/>
    <property type="match status" value="1"/>
</dbReference>
<dbReference type="SUPFAM" id="SSF103473">
    <property type="entry name" value="MFS general substrate transporter"/>
    <property type="match status" value="1"/>
</dbReference>
<dbReference type="OrthoDB" id="5989317at2759"/>
<evidence type="ECO:0000256" key="5">
    <source>
        <dbReference type="ARBA" id="ARBA00023136"/>
    </source>
</evidence>